<comment type="caution">
    <text evidence="1">The sequence shown here is derived from an EMBL/GenBank/DDBJ whole genome shotgun (WGS) entry which is preliminary data.</text>
</comment>
<sequence>MTPRYLEGTENAIVLHPAYGTLCKKKKPSVANLKETTEGLAPGISAWKFLVIIVHGEVGWGGNGIDIIHGKFYCFQF</sequence>
<dbReference type="AlphaFoldDB" id="A0AAV4MCZ9"/>
<gene>
    <name evidence="1" type="ORF">CEXT_273271</name>
</gene>
<protein>
    <submittedName>
        <fullName evidence="1">Uncharacterized protein</fullName>
    </submittedName>
</protein>
<name>A0AAV4MCZ9_CAEEX</name>
<dbReference type="EMBL" id="BPLR01019662">
    <property type="protein sequence ID" value="GIX70261.1"/>
    <property type="molecule type" value="Genomic_DNA"/>
</dbReference>
<organism evidence="1 2">
    <name type="scientific">Caerostris extrusa</name>
    <name type="common">Bark spider</name>
    <name type="synonym">Caerostris bankana</name>
    <dbReference type="NCBI Taxonomy" id="172846"/>
    <lineage>
        <taxon>Eukaryota</taxon>
        <taxon>Metazoa</taxon>
        <taxon>Ecdysozoa</taxon>
        <taxon>Arthropoda</taxon>
        <taxon>Chelicerata</taxon>
        <taxon>Arachnida</taxon>
        <taxon>Araneae</taxon>
        <taxon>Araneomorphae</taxon>
        <taxon>Entelegynae</taxon>
        <taxon>Araneoidea</taxon>
        <taxon>Araneidae</taxon>
        <taxon>Caerostris</taxon>
    </lineage>
</organism>
<evidence type="ECO:0000313" key="2">
    <source>
        <dbReference type="Proteomes" id="UP001054945"/>
    </source>
</evidence>
<reference evidence="1 2" key="1">
    <citation type="submission" date="2021-06" db="EMBL/GenBank/DDBJ databases">
        <title>Caerostris extrusa draft genome.</title>
        <authorList>
            <person name="Kono N."/>
            <person name="Arakawa K."/>
        </authorList>
    </citation>
    <scope>NUCLEOTIDE SEQUENCE [LARGE SCALE GENOMIC DNA]</scope>
</reference>
<proteinExistence type="predicted"/>
<dbReference type="Proteomes" id="UP001054945">
    <property type="component" value="Unassembled WGS sequence"/>
</dbReference>
<accession>A0AAV4MCZ9</accession>
<evidence type="ECO:0000313" key="1">
    <source>
        <dbReference type="EMBL" id="GIX70261.1"/>
    </source>
</evidence>
<keyword evidence="2" id="KW-1185">Reference proteome</keyword>